<accession>A0A8T0J6N6</accession>
<evidence type="ECO:0000313" key="2">
    <source>
        <dbReference type="Proteomes" id="UP000822688"/>
    </source>
</evidence>
<name>A0A8T0J6N6_CERPU</name>
<gene>
    <name evidence="1" type="ORF">KC19_1G102900</name>
</gene>
<keyword evidence="2" id="KW-1185">Reference proteome</keyword>
<organism evidence="1 2">
    <name type="scientific">Ceratodon purpureus</name>
    <name type="common">Fire moss</name>
    <name type="synonym">Dicranum purpureum</name>
    <dbReference type="NCBI Taxonomy" id="3225"/>
    <lineage>
        <taxon>Eukaryota</taxon>
        <taxon>Viridiplantae</taxon>
        <taxon>Streptophyta</taxon>
        <taxon>Embryophyta</taxon>
        <taxon>Bryophyta</taxon>
        <taxon>Bryophytina</taxon>
        <taxon>Bryopsida</taxon>
        <taxon>Dicranidae</taxon>
        <taxon>Pseudoditrichales</taxon>
        <taxon>Ditrichaceae</taxon>
        <taxon>Ceratodon</taxon>
    </lineage>
</organism>
<proteinExistence type="predicted"/>
<comment type="caution">
    <text evidence="1">The sequence shown here is derived from an EMBL/GenBank/DDBJ whole genome shotgun (WGS) entry which is preliminary data.</text>
</comment>
<evidence type="ECO:0000313" key="1">
    <source>
        <dbReference type="EMBL" id="KAG0590483.1"/>
    </source>
</evidence>
<dbReference type="Proteomes" id="UP000822688">
    <property type="component" value="Chromosome 1"/>
</dbReference>
<protein>
    <submittedName>
        <fullName evidence="1">Uncharacterized protein</fullName>
    </submittedName>
</protein>
<dbReference type="AlphaFoldDB" id="A0A8T0J6N6"/>
<dbReference type="EMBL" id="CM026421">
    <property type="protein sequence ID" value="KAG0590483.1"/>
    <property type="molecule type" value="Genomic_DNA"/>
</dbReference>
<reference evidence="1" key="1">
    <citation type="submission" date="2020-06" db="EMBL/GenBank/DDBJ databases">
        <title>WGS assembly of Ceratodon purpureus strain R40.</title>
        <authorList>
            <person name="Carey S.B."/>
            <person name="Jenkins J."/>
            <person name="Shu S."/>
            <person name="Lovell J.T."/>
            <person name="Sreedasyam A."/>
            <person name="Maumus F."/>
            <person name="Tiley G.P."/>
            <person name="Fernandez-Pozo N."/>
            <person name="Barry K."/>
            <person name="Chen C."/>
            <person name="Wang M."/>
            <person name="Lipzen A."/>
            <person name="Daum C."/>
            <person name="Saski C.A."/>
            <person name="Payton A.C."/>
            <person name="Mcbreen J.C."/>
            <person name="Conrad R.E."/>
            <person name="Kollar L.M."/>
            <person name="Olsson S."/>
            <person name="Huttunen S."/>
            <person name="Landis J.B."/>
            <person name="Wickett N.J."/>
            <person name="Johnson M.G."/>
            <person name="Rensing S.A."/>
            <person name="Grimwood J."/>
            <person name="Schmutz J."/>
            <person name="Mcdaniel S.F."/>
        </authorList>
    </citation>
    <scope>NUCLEOTIDE SEQUENCE</scope>
    <source>
        <strain evidence="1">R40</strain>
    </source>
</reference>
<sequence>MEAGLLLWNYYQVGDFITRPAKQDSQSNSGPELVQTFWPSLQSCHKRHDPLRNYSGMKMIQKFRVHIFVRIRFIKTNCFPTPYLINQTVYNQMYQQAYIYEIRGRQTIDHTITLITLSYPWFA</sequence>